<organism evidence="2 3">
    <name type="scientific">Paraglomus occultum</name>
    <dbReference type="NCBI Taxonomy" id="144539"/>
    <lineage>
        <taxon>Eukaryota</taxon>
        <taxon>Fungi</taxon>
        <taxon>Fungi incertae sedis</taxon>
        <taxon>Mucoromycota</taxon>
        <taxon>Glomeromycotina</taxon>
        <taxon>Glomeromycetes</taxon>
        <taxon>Paraglomerales</taxon>
        <taxon>Paraglomeraceae</taxon>
        <taxon>Paraglomus</taxon>
    </lineage>
</organism>
<accession>A0A9N9EJP3</accession>
<feature type="non-terminal residue" evidence="2">
    <location>
        <position position="1"/>
    </location>
</feature>
<protein>
    <submittedName>
        <fullName evidence="2">1393_t:CDS:1</fullName>
    </submittedName>
</protein>
<gene>
    <name evidence="2" type="ORF">POCULU_LOCUS11286</name>
</gene>
<evidence type="ECO:0000313" key="2">
    <source>
        <dbReference type="EMBL" id="CAG8676968.1"/>
    </source>
</evidence>
<dbReference type="AlphaFoldDB" id="A0A9N9EJP3"/>
<proteinExistence type="predicted"/>
<feature type="compositionally biased region" description="Basic and acidic residues" evidence="1">
    <location>
        <begin position="1"/>
        <end position="15"/>
    </location>
</feature>
<feature type="region of interest" description="Disordered" evidence="1">
    <location>
        <begin position="1"/>
        <end position="119"/>
    </location>
</feature>
<dbReference type="EMBL" id="CAJVPJ010007674">
    <property type="protein sequence ID" value="CAG8676968.1"/>
    <property type="molecule type" value="Genomic_DNA"/>
</dbReference>
<comment type="caution">
    <text evidence="2">The sequence shown here is derived from an EMBL/GenBank/DDBJ whole genome shotgun (WGS) entry which is preliminary data.</text>
</comment>
<evidence type="ECO:0000256" key="1">
    <source>
        <dbReference type="SAM" id="MobiDB-lite"/>
    </source>
</evidence>
<evidence type="ECO:0000313" key="3">
    <source>
        <dbReference type="Proteomes" id="UP000789572"/>
    </source>
</evidence>
<name>A0A9N9EJP3_9GLOM</name>
<dbReference type="OrthoDB" id="2421655at2759"/>
<sequence length="139" mass="15460">CDREIKTGKTRDLNKHMNLNGNLRKGQCLPALRLMQNPHQAPVVENPPENPAPIPTQNTPPVPIPEGDLISFDGNPPMHQPAQPREENALAVDPGIGSSTKQNSVSYQDRDRPSLRSNKTILIHKNVPNGFEFYDGKRK</sequence>
<feature type="non-terminal residue" evidence="2">
    <location>
        <position position="139"/>
    </location>
</feature>
<feature type="compositionally biased region" description="Pro residues" evidence="1">
    <location>
        <begin position="48"/>
        <end position="64"/>
    </location>
</feature>
<dbReference type="Proteomes" id="UP000789572">
    <property type="component" value="Unassembled WGS sequence"/>
</dbReference>
<reference evidence="2" key="1">
    <citation type="submission" date="2021-06" db="EMBL/GenBank/DDBJ databases">
        <authorList>
            <person name="Kallberg Y."/>
            <person name="Tangrot J."/>
            <person name="Rosling A."/>
        </authorList>
    </citation>
    <scope>NUCLEOTIDE SEQUENCE</scope>
    <source>
        <strain evidence="2">IA702</strain>
    </source>
</reference>
<keyword evidence="3" id="KW-1185">Reference proteome</keyword>
<feature type="compositionally biased region" description="Polar residues" evidence="1">
    <location>
        <begin position="97"/>
        <end position="107"/>
    </location>
</feature>